<accession>A0ABV7L1T7</accession>
<name>A0ABV7L1T7_9PROT</name>
<dbReference type="PRINTS" id="PR00455">
    <property type="entry name" value="HTHTETR"/>
</dbReference>
<evidence type="ECO:0000313" key="6">
    <source>
        <dbReference type="Proteomes" id="UP001595528"/>
    </source>
</evidence>
<dbReference type="Gene3D" id="1.10.357.10">
    <property type="entry name" value="Tetracycline Repressor, domain 2"/>
    <property type="match status" value="1"/>
</dbReference>
<feature type="DNA-binding region" description="H-T-H motif" evidence="2">
    <location>
        <begin position="97"/>
        <end position="116"/>
    </location>
</feature>
<gene>
    <name evidence="5" type="ORF">ACFOGJ_14890</name>
</gene>
<dbReference type="Pfam" id="PF17938">
    <property type="entry name" value="TetR_C_29"/>
    <property type="match status" value="1"/>
</dbReference>
<evidence type="ECO:0000256" key="2">
    <source>
        <dbReference type="PROSITE-ProRule" id="PRU00335"/>
    </source>
</evidence>
<evidence type="ECO:0000259" key="4">
    <source>
        <dbReference type="PROSITE" id="PS50977"/>
    </source>
</evidence>
<dbReference type="InterPro" id="IPR009057">
    <property type="entry name" value="Homeodomain-like_sf"/>
</dbReference>
<dbReference type="InterPro" id="IPR050109">
    <property type="entry name" value="HTH-type_TetR-like_transc_reg"/>
</dbReference>
<dbReference type="EMBL" id="JBHRTR010000028">
    <property type="protein sequence ID" value="MFC3228529.1"/>
    <property type="molecule type" value="Genomic_DNA"/>
</dbReference>
<proteinExistence type="predicted"/>
<dbReference type="Pfam" id="PF00440">
    <property type="entry name" value="TetR_N"/>
    <property type="match status" value="1"/>
</dbReference>
<reference evidence="6" key="1">
    <citation type="journal article" date="2019" name="Int. J. Syst. Evol. Microbiol.">
        <title>The Global Catalogue of Microorganisms (GCM) 10K type strain sequencing project: providing services to taxonomists for standard genome sequencing and annotation.</title>
        <authorList>
            <consortium name="The Broad Institute Genomics Platform"/>
            <consortium name="The Broad Institute Genome Sequencing Center for Infectious Disease"/>
            <person name="Wu L."/>
            <person name="Ma J."/>
        </authorList>
    </citation>
    <scope>NUCLEOTIDE SEQUENCE [LARGE SCALE GENOMIC DNA]</scope>
    <source>
        <strain evidence="6">KCTC 42964</strain>
    </source>
</reference>
<dbReference type="PROSITE" id="PS50977">
    <property type="entry name" value="HTH_TETR_2"/>
    <property type="match status" value="1"/>
</dbReference>
<comment type="caution">
    <text evidence="5">The sequence shown here is derived from an EMBL/GenBank/DDBJ whole genome shotgun (WGS) entry which is preliminary data.</text>
</comment>
<dbReference type="SUPFAM" id="SSF48498">
    <property type="entry name" value="Tetracyclin repressor-like, C-terminal domain"/>
    <property type="match status" value="1"/>
</dbReference>
<feature type="compositionally biased region" description="Basic and acidic residues" evidence="3">
    <location>
        <begin position="40"/>
        <end position="58"/>
    </location>
</feature>
<feature type="region of interest" description="Disordered" evidence="3">
    <location>
        <begin position="1"/>
        <end position="76"/>
    </location>
</feature>
<keyword evidence="1 2" id="KW-0238">DNA-binding</keyword>
<dbReference type="SUPFAM" id="SSF46689">
    <property type="entry name" value="Homeodomain-like"/>
    <property type="match status" value="1"/>
</dbReference>
<keyword evidence="6" id="KW-1185">Reference proteome</keyword>
<feature type="domain" description="HTH tetR-type" evidence="4">
    <location>
        <begin position="74"/>
        <end position="134"/>
    </location>
</feature>
<dbReference type="RefSeq" id="WP_379901723.1">
    <property type="nucleotide sequence ID" value="NZ_JBHRTR010000028.1"/>
</dbReference>
<dbReference type="PANTHER" id="PTHR30328:SF54">
    <property type="entry name" value="HTH-TYPE TRANSCRIPTIONAL REPRESSOR SCO4008"/>
    <property type="match status" value="1"/>
</dbReference>
<evidence type="ECO:0000313" key="5">
    <source>
        <dbReference type="EMBL" id="MFC3228529.1"/>
    </source>
</evidence>
<dbReference type="InterPro" id="IPR001647">
    <property type="entry name" value="HTH_TetR"/>
</dbReference>
<organism evidence="5 6">
    <name type="scientific">Marinibaculum pumilum</name>
    <dbReference type="NCBI Taxonomy" id="1766165"/>
    <lineage>
        <taxon>Bacteria</taxon>
        <taxon>Pseudomonadati</taxon>
        <taxon>Pseudomonadota</taxon>
        <taxon>Alphaproteobacteria</taxon>
        <taxon>Rhodospirillales</taxon>
        <taxon>Rhodospirillaceae</taxon>
        <taxon>Marinibaculum</taxon>
    </lineage>
</organism>
<dbReference type="InterPro" id="IPR041474">
    <property type="entry name" value="NicS_C"/>
</dbReference>
<sequence length="272" mass="29116">MTKAVELPVRRRRRGPAGVATGGAAGPETGAAGPQTEGKGAADRKAAAERKSGADRAAKGARARSGRGRSAPRADSRAALLRAGRAAFAAGGLEGARVDEIAALAGVNKQLVYHYFGSKDGLYVAVLEEAYHEIRQREQELDLSELPPREAMRRLVEFSFDYLDEHRDFVALLADENTHGGHHMAGSATLADLNRPIIDLMAATLERGAQSGDFRPGLDPLQVYISVAGLAYFYFANIHTLSRIFDGDLARRSAIAARRAHVVDFALAAVSR</sequence>
<dbReference type="Proteomes" id="UP001595528">
    <property type="component" value="Unassembled WGS sequence"/>
</dbReference>
<protein>
    <submittedName>
        <fullName evidence="5">TetR/AcrR family transcriptional regulator</fullName>
    </submittedName>
</protein>
<dbReference type="PANTHER" id="PTHR30328">
    <property type="entry name" value="TRANSCRIPTIONAL REPRESSOR"/>
    <property type="match status" value="1"/>
</dbReference>
<dbReference type="InterPro" id="IPR036271">
    <property type="entry name" value="Tet_transcr_reg_TetR-rel_C_sf"/>
</dbReference>
<evidence type="ECO:0000256" key="3">
    <source>
        <dbReference type="SAM" id="MobiDB-lite"/>
    </source>
</evidence>
<evidence type="ECO:0000256" key="1">
    <source>
        <dbReference type="ARBA" id="ARBA00023125"/>
    </source>
</evidence>